<keyword evidence="4 6" id="KW-0472">Membrane</keyword>
<feature type="transmembrane region" description="Helical" evidence="6">
    <location>
        <begin position="185"/>
        <end position="207"/>
    </location>
</feature>
<comment type="caution">
    <text evidence="8">The sequence shown here is derived from an EMBL/GenBank/DDBJ whole genome shotgun (WGS) entry which is preliminary data.</text>
</comment>
<gene>
    <name evidence="8" type="ORF">FHU37_000122</name>
</gene>
<evidence type="ECO:0000256" key="1">
    <source>
        <dbReference type="ARBA" id="ARBA00004651"/>
    </source>
</evidence>
<evidence type="ECO:0000259" key="7">
    <source>
        <dbReference type="PROSITE" id="PS50850"/>
    </source>
</evidence>
<dbReference type="PANTHER" id="PTHR23514">
    <property type="entry name" value="BYPASS OF STOP CODON PROTEIN 6"/>
    <property type="match status" value="1"/>
</dbReference>
<feature type="domain" description="Major facilitator superfamily (MFS) profile" evidence="7">
    <location>
        <begin position="266"/>
        <end position="461"/>
    </location>
</feature>
<protein>
    <submittedName>
        <fullName evidence="8">MFS family permease</fullName>
    </submittedName>
</protein>
<dbReference type="GO" id="GO:0022857">
    <property type="term" value="F:transmembrane transporter activity"/>
    <property type="evidence" value="ECO:0007669"/>
    <property type="project" value="InterPro"/>
</dbReference>
<dbReference type="PROSITE" id="PS50850">
    <property type="entry name" value="MFS"/>
    <property type="match status" value="1"/>
</dbReference>
<dbReference type="AlphaFoldDB" id="A0A852ZL96"/>
<evidence type="ECO:0000256" key="6">
    <source>
        <dbReference type="SAM" id="Phobius"/>
    </source>
</evidence>
<feature type="transmembrane region" description="Helical" evidence="6">
    <location>
        <begin position="57"/>
        <end position="75"/>
    </location>
</feature>
<feature type="transmembrane region" description="Helical" evidence="6">
    <location>
        <begin position="213"/>
        <end position="232"/>
    </location>
</feature>
<organism evidence="8 9">
    <name type="scientific">Allostreptomyces psammosilenae</name>
    <dbReference type="NCBI Taxonomy" id="1892865"/>
    <lineage>
        <taxon>Bacteria</taxon>
        <taxon>Bacillati</taxon>
        <taxon>Actinomycetota</taxon>
        <taxon>Actinomycetes</taxon>
        <taxon>Kitasatosporales</taxon>
        <taxon>Streptomycetaceae</taxon>
        <taxon>Allostreptomyces</taxon>
    </lineage>
</organism>
<dbReference type="InterPro" id="IPR051788">
    <property type="entry name" value="MFS_Transporter"/>
</dbReference>
<comment type="subcellular location">
    <subcellularLocation>
        <location evidence="1">Cell membrane</location>
        <topology evidence="1">Multi-pass membrane protein</topology>
    </subcellularLocation>
</comment>
<dbReference type="Gene3D" id="1.20.1250.20">
    <property type="entry name" value="MFS general substrate transporter like domains"/>
    <property type="match status" value="1"/>
</dbReference>
<accession>A0A852ZL96</accession>
<feature type="transmembrane region" description="Helical" evidence="6">
    <location>
        <begin position="299"/>
        <end position="319"/>
    </location>
</feature>
<dbReference type="InterPro" id="IPR011701">
    <property type="entry name" value="MFS"/>
</dbReference>
<evidence type="ECO:0000313" key="9">
    <source>
        <dbReference type="Proteomes" id="UP000567795"/>
    </source>
</evidence>
<sequence length="461" mass="46264">MNVPEEPTSQHTPDSGQPTGHRTGAPEQPSPALSPPTATADAPPGTPRAAPRPLRRARLAVTVLFFANAVGYANVVPRLPEIRDALGLSNAALGTAIAAMPAGALLAGLSAGALGARFGSGRLATTCAFGFALTVPLVGWANGWWMLAGCLLLMGALDSVMDAAQNAHGLRVQRGYGRSILNSFHGMWSLGAVSGGLLGTAAAGAGIPLHWHLAGTGVLLAVLGALAWPRLLPGSDEEIRSAADGQSDHADDGRPAAAVRGGVRAAVPLLALLGLMLVMASVIEDTPASWGSALLQDEYAATAAVGGLAYVAFQGAMTIGRFTGDRMTDRLGPVVVARWGGLLAAVPVALALLTDSGPAVIVAFGLAGLGAATLFPACFHAAGNIPGVRSGDGIAVVSWLARVGFLVAPPLIGLIGDNAGLRPGTFVVVAAGLVVCLLAGVLSPRSLATPRSARTGGAAER</sequence>
<evidence type="ECO:0000256" key="4">
    <source>
        <dbReference type="ARBA" id="ARBA00023136"/>
    </source>
</evidence>
<keyword evidence="2 6" id="KW-0812">Transmembrane</keyword>
<dbReference type="RefSeq" id="WP_218903889.1">
    <property type="nucleotide sequence ID" value="NZ_JACBZD010000001.1"/>
</dbReference>
<reference evidence="8 9" key="1">
    <citation type="submission" date="2020-07" db="EMBL/GenBank/DDBJ databases">
        <title>Sequencing the genomes of 1000 actinobacteria strains.</title>
        <authorList>
            <person name="Klenk H.-P."/>
        </authorList>
    </citation>
    <scope>NUCLEOTIDE SEQUENCE [LARGE SCALE GENOMIC DNA]</scope>
    <source>
        <strain evidence="8 9">DSM 42178</strain>
    </source>
</reference>
<feature type="transmembrane region" description="Helical" evidence="6">
    <location>
        <begin position="121"/>
        <end position="138"/>
    </location>
</feature>
<feature type="transmembrane region" description="Helical" evidence="6">
    <location>
        <begin position="359"/>
        <end position="382"/>
    </location>
</feature>
<feature type="transmembrane region" description="Helical" evidence="6">
    <location>
        <begin position="331"/>
        <end position="353"/>
    </location>
</feature>
<dbReference type="InterPro" id="IPR020846">
    <property type="entry name" value="MFS_dom"/>
</dbReference>
<evidence type="ECO:0000256" key="2">
    <source>
        <dbReference type="ARBA" id="ARBA00022692"/>
    </source>
</evidence>
<dbReference type="Pfam" id="PF07690">
    <property type="entry name" value="MFS_1"/>
    <property type="match status" value="2"/>
</dbReference>
<dbReference type="InterPro" id="IPR036259">
    <property type="entry name" value="MFS_trans_sf"/>
</dbReference>
<evidence type="ECO:0000256" key="3">
    <source>
        <dbReference type="ARBA" id="ARBA00022989"/>
    </source>
</evidence>
<dbReference type="Proteomes" id="UP000567795">
    <property type="component" value="Unassembled WGS sequence"/>
</dbReference>
<feature type="transmembrane region" description="Helical" evidence="6">
    <location>
        <begin position="144"/>
        <end position="164"/>
    </location>
</feature>
<feature type="compositionally biased region" description="Low complexity" evidence="5">
    <location>
        <begin position="35"/>
        <end position="52"/>
    </location>
</feature>
<feature type="transmembrane region" description="Helical" evidence="6">
    <location>
        <begin position="421"/>
        <end position="442"/>
    </location>
</feature>
<feature type="transmembrane region" description="Helical" evidence="6">
    <location>
        <begin position="87"/>
        <end position="109"/>
    </location>
</feature>
<dbReference type="GO" id="GO:0005886">
    <property type="term" value="C:plasma membrane"/>
    <property type="evidence" value="ECO:0007669"/>
    <property type="project" value="UniProtKB-SubCell"/>
</dbReference>
<feature type="transmembrane region" description="Helical" evidence="6">
    <location>
        <begin position="394"/>
        <end position="415"/>
    </location>
</feature>
<feature type="compositionally biased region" description="Polar residues" evidence="5">
    <location>
        <begin position="7"/>
        <end position="20"/>
    </location>
</feature>
<proteinExistence type="predicted"/>
<dbReference type="CDD" id="cd17393">
    <property type="entry name" value="MFS_MosC_like"/>
    <property type="match status" value="1"/>
</dbReference>
<evidence type="ECO:0000313" key="8">
    <source>
        <dbReference type="EMBL" id="NYI03179.1"/>
    </source>
</evidence>
<feature type="transmembrane region" description="Helical" evidence="6">
    <location>
        <begin position="263"/>
        <end position="283"/>
    </location>
</feature>
<evidence type="ECO:0000256" key="5">
    <source>
        <dbReference type="SAM" id="MobiDB-lite"/>
    </source>
</evidence>
<keyword evidence="3 6" id="KW-1133">Transmembrane helix</keyword>
<dbReference type="PANTHER" id="PTHR23514:SF13">
    <property type="entry name" value="INNER MEMBRANE PROTEIN YBJJ"/>
    <property type="match status" value="1"/>
</dbReference>
<keyword evidence="9" id="KW-1185">Reference proteome</keyword>
<dbReference type="EMBL" id="JACBZD010000001">
    <property type="protein sequence ID" value="NYI03179.1"/>
    <property type="molecule type" value="Genomic_DNA"/>
</dbReference>
<dbReference type="SUPFAM" id="SSF103473">
    <property type="entry name" value="MFS general substrate transporter"/>
    <property type="match status" value="1"/>
</dbReference>
<feature type="region of interest" description="Disordered" evidence="5">
    <location>
        <begin position="1"/>
        <end position="53"/>
    </location>
</feature>
<name>A0A852ZL96_9ACTN</name>